<dbReference type="GO" id="GO:0005840">
    <property type="term" value="C:ribosome"/>
    <property type="evidence" value="ECO:0007669"/>
    <property type="project" value="UniProtKB-KW"/>
</dbReference>
<keyword evidence="5" id="KW-0694">RNA-binding</keyword>
<dbReference type="EMBL" id="AP024412">
    <property type="protein sequence ID" value="BCR35340.1"/>
    <property type="molecule type" value="Genomic_DNA"/>
</dbReference>
<dbReference type="HAMAP" id="MF_01326_B">
    <property type="entry name" value="Ribosomal_uL24_B"/>
    <property type="match status" value="1"/>
</dbReference>
<evidence type="ECO:0000313" key="8">
    <source>
        <dbReference type="Proteomes" id="UP000620133"/>
    </source>
</evidence>
<dbReference type="SUPFAM" id="SSF50104">
    <property type="entry name" value="Translation proteins SH3-like domain"/>
    <property type="match status" value="1"/>
</dbReference>
<dbReference type="Pfam" id="PF17136">
    <property type="entry name" value="ribosomal_L24"/>
    <property type="match status" value="1"/>
</dbReference>
<feature type="domain" description="Large ribosomal subunit protein uL24 C-terminal" evidence="6">
    <location>
        <begin position="48"/>
        <end position="123"/>
    </location>
</feature>
<organism evidence="7 8">
    <name type="scientific">Mariniplasma anaerobium</name>
    <dbReference type="NCBI Taxonomy" id="2735436"/>
    <lineage>
        <taxon>Bacteria</taxon>
        <taxon>Bacillati</taxon>
        <taxon>Mycoplasmatota</taxon>
        <taxon>Mollicutes</taxon>
        <taxon>Acholeplasmatales</taxon>
        <taxon>Acholeplasmataceae</taxon>
        <taxon>Mariniplasma</taxon>
    </lineage>
</organism>
<keyword evidence="8" id="KW-1185">Reference proteome</keyword>
<evidence type="ECO:0000256" key="5">
    <source>
        <dbReference type="HAMAP-Rule" id="MF_01326"/>
    </source>
</evidence>
<evidence type="ECO:0000256" key="4">
    <source>
        <dbReference type="ARBA" id="ARBA00035206"/>
    </source>
</evidence>
<accession>A0A7U9TID3</accession>
<dbReference type="AlphaFoldDB" id="A0A7U9TID3"/>
<evidence type="ECO:0000256" key="1">
    <source>
        <dbReference type="ARBA" id="ARBA00010618"/>
    </source>
</evidence>
<dbReference type="InterPro" id="IPR003256">
    <property type="entry name" value="Ribosomal_uL24"/>
</dbReference>
<dbReference type="KEGG" id="manr:MPAN_002330"/>
<comment type="subunit">
    <text evidence="5">Part of the 50S ribosomal subunit.</text>
</comment>
<name>A0A7U9TID3_9MOLU</name>
<comment type="function">
    <text evidence="5">One of the proteins that surrounds the polypeptide exit tunnel on the outside of the subunit.</text>
</comment>
<dbReference type="InterPro" id="IPR014722">
    <property type="entry name" value="Rib_uL2_dom2"/>
</dbReference>
<keyword evidence="3 5" id="KW-0687">Ribonucleoprotein</keyword>
<dbReference type="Proteomes" id="UP000620133">
    <property type="component" value="Chromosome"/>
</dbReference>
<dbReference type="PANTHER" id="PTHR12903">
    <property type="entry name" value="MITOCHONDRIAL RIBOSOMAL PROTEIN L24"/>
    <property type="match status" value="1"/>
</dbReference>
<comment type="function">
    <text evidence="5">One of two assembly initiator proteins, it binds directly to the 5'-end of the 23S rRNA, where it nucleates assembly of the 50S subunit.</text>
</comment>
<dbReference type="NCBIfam" id="TIGR01079">
    <property type="entry name" value="rplX_bact"/>
    <property type="match status" value="1"/>
</dbReference>
<dbReference type="InterPro" id="IPR057264">
    <property type="entry name" value="Ribosomal_uL24_C"/>
</dbReference>
<comment type="similarity">
    <text evidence="1 5">Belongs to the universal ribosomal protein uL24 family.</text>
</comment>
<keyword evidence="5" id="KW-0699">rRNA-binding</keyword>
<dbReference type="GO" id="GO:0006412">
    <property type="term" value="P:translation"/>
    <property type="evidence" value="ECO:0007669"/>
    <property type="project" value="UniProtKB-UniRule"/>
</dbReference>
<dbReference type="Gene3D" id="2.30.30.30">
    <property type="match status" value="1"/>
</dbReference>
<dbReference type="GO" id="GO:0003735">
    <property type="term" value="F:structural constituent of ribosome"/>
    <property type="evidence" value="ECO:0007669"/>
    <property type="project" value="InterPro"/>
</dbReference>
<dbReference type="RefSeq" id="WP_176239742.1">
    <property type="nucleotide sequence ID" value="NZ_AP024412.1"/>
</dbReference>
<sequence length="126" mass="13869">MYIKAGDTVAVIAGRDQFVTDKKGNKTRKTGRVLRVYPSTDRVLVEGINMVKKHQRPTQANDKGGILEKEAPIHVSNVAIIDPKSGKPARVGYRLKTDKNGELVLGTNNKPIKVRYAKKSGESLDN</sequence>
<dbReference type="CDD" id="cd06089">
    <property type="entry name" value="KOW_RPL26"/>
    <property type="match status" value="1"/>
</dbReference>
<evidence type="ECO:0000256" key="2">
    <source>
        <dbReference type="ARBA" id="ARBA00022980"/>
    </source>
</evidence>
<gene>
    <name evidence="5 7" type="primary">rplX</name>
    <name evidence="7" type="ORF">MPAN_002330</name>
</gene>
<evidence type="ECO:0000259" key="6">
    <source>
        <dbReference type="Pfam" id="PF17136"/>
    </source>
</evidence>
<evidence type="ECO:0000256" key="3">
    <source>
        <dbReference type="ARBA" id="ARBA00023274"/>
    </source>
</evidence>
<proteinExistence type="inferred from homology"/>
<dbReference type="InterPro" id="IPR008991">
    <property type="entry name" value="Translation_prot_SH3-like_sf"/>
</dbReference>
<dbReference type="GO" id="GO:0019843">
    <property type="term" value="F:rRNA binding"/>
    <property type="evidence" value="ECO:0007669"/>
    <property type="project" value="UniProtKB-UniRule"/>
</dbReference>
<dbReference type="GO" id="GO:1990904">
    <property type="term" value="C:ribonucleoprotein complex"/>
    <property type="evidence" value="ECO:0007669"/>
    <property type="project" value="UniProtKB-KW"/>
</dbReference>
<protein>
    <recommendedName>
        <fullName evidence="4 5">Large ribosomal subunit protein uL24</fullName>
    </recommendedName>
</protein>
<evidence type="ECO:0000313" key="7">
    <source>
        <dbReference type="EMBL" id="BCR35340.1"/>
    </source>
</evidence>
<dbReference type="InterPro" id="IPR041988">
    <property type="entry name" value="Ribosomal_uL24_KOW"/>
</dbReference>
<reference evidence="7" key="1">
    <citation type="submission" date="2021-01" db="EMBL/GenBank/DDBJ databases">
        <title>Draft genome sequence of Acholeplasmataceae bacterium strain Mahy22.</title>
        <authorList>
            <person name="Watanabe M."/>
            <person name="Kojima H."/>
            <person name="Fukui M."/>
        </authorList>
    </citation>
    <scope>NUCLEOTIDE SEQUENCE</scope>
    <source>
        <strain evidence="7">Mahy22</strain>
    </source>
</reference>
<keyword evidence="2 5" id="KW-0689">Ribosomal protein</keyword>